<feature type="domain" description="Tryptophan synthase beta chain-like PALP" evidence="4">
    <location>
        <begin position="17"/>
        <end position="295"/>
    </location>
</feature>
<dbReference type="Gene3D" id="3.40.50.1100">
    <property type="match status" value="2"/>
</dbReference>
<dbReference type="InterPro" id="IPR001926">
    <property type="entry name" value="TrpB-like_PALP"/>
</dbReference>
<keyword evidence="3" id="KW-0663">Pyridoxal phosphate</keyword>
<evidence type="ECO:0000256" key="3">
    <source>
        <dbReference type="ARBA" id="ARBA00022898"/>
    </source>
</evidence>
<evidence type="ECO:0000313" key="6">
    <source>
        <dbReference type="Proteomes" id="UP001500021"/>
    </source>
</evidence>
<evidence type="ECO:0000256" key="1">
    <source>
        <dbReference type="ARBA" id="ARBA00001933"/>
    </source>
</evidence>
<comment type="similarity">
    <text evidence="2">Belongs to the ACC deaminase/D-cysteine desulfhydrase family.</text>
</comment>
<dbReference type="PIRSF" id="PIRSF006278">
    <property type="entry name" value="ACCD_DCysDesulf"/>
    <property type="match status" value="1"/>
</dbReference>
<dbReference type="EMBL" id="BAAAFA010000001">
    <property type="protein sequence ID" value="GAA0811907.1"/>
    <property type="molecule type" value="Genomic_DNA"/>
</dbReference>
<dbReference type="RefSeq" id="WP_343814607.1">
    <property type="nucleotide sequence ID" value="NZ_BAAAFA010000001.1"/>
</dbReference>
<protein>
    <submittedName>
        <fullName evidence="5">Pyridoxal-phosphate dependent enzyme</fullName>
    </submittedName>
</protein>
<gene>
    <name evidence="5" type="ORF">GCM10009111_05070</name>
</gene>
<organism evidence="5 6">
    <name type="scientific">Colwellia asteriadis</name>
    <dbReference type="NCBI Taxonomy" id="517723"/>
    <lineage>
        <taxon>Bacteria</taxon>
        <taxon>Pseudomonadati</taxon>
        <taxon>Pseudomonadota</taxon>
        <taxon>Gammaproteobacteria</taxon>
        <taxon>Alteromonadales</taxon>
        <taxon>Colwelliaceae</taxon>
        <taxon>Colwellia</taxon>
    </lineage>
</organism>
<dbReference type="Pfam" id="PF00291">
    <property type="entry name" value="PALP"/>
    <property type="match status" value="1"/>
</dbReference>
<name>A0ABN1L3D7_9GAMM</name>
<dbReference type="SUPFAM" id="SSF53686">
    <property type="entry name" value="Tryptophan synthase beta subunit-like PLP-dependent enzymes"/>
    <property type="match status" value="1"/>
</dbReference>
<dbReference type="InterPro" id="IPR036052">
    <property type="entry name" value="TrpB-like_PALP_sf"/>
</dbReference>
<comment type="cofactor">
    <cofactor evidence="1">
        <name>pyridoxal 5'-phosphate</name>
        <dbReference type="ChEBI" id="CHEBI:597326"/>
    </cofactor>
</comment>
<proteinExistence type="inferred from homology"/>
<keyword evidence="6" id="KW-1185">Reference proteome</keyword>
<dbReference type="Proteomes" id="UP001500021">
    <property type="component" value="Unassembled WGS sequence"/>
</dbReference>
<reference evidence="5 6" key="1">
    <citation type="journal article" date="2019" name="Int. J. Syst. Evol. Microbiol.">
        <title>The Global Catalogue of Microorganisms (GCM) 10K type strain sequencing project: providing services to taxonomists for standard genome sequencing and annotation.</title>
        <authorList>
            <consortium name="The Broad Institute Genomics Platform"/>
            <consortium name="The Broad Institute Genome Sequencing Center for Infectious Disease"/>
            <person name="Wu L."/>
            <person name="Ma J."/>
        </authorList>
    </citation>
    <scope>NUCLEOTIDE SEQUENCE [LARGE SCALE GENOMIC DNA]</scope>
    <source>
        <strain evidence="5 6">JCM 15608</strain>
    </source>
</reference>
<comment type="caution">
    <text evidence="5">The sequence shown here is derived from an EMBL/GenBank/DDBJ whole genome shotgun (WGS) entry which is preliminary data.</text>
</comment>
<dbReference type="PANTHER" id="PTHR43780:SF2">
    <property type="entry name" value="1-AMINOCYCLOPROPANE-1-CARBOXYLATE DEAMINASE-RELATED"/>
    <property type="match status" value="1"/>
</dbReference>
<evidence type="ECO:0000313" key="5">
    <source>
        <dbReference type="EMBL" id="GAA0811907.1"/>
    </source>
</evidence>
<evidence type="ECO:0000256" key="2">
    <source>
        <dbReference type="ARBA" id="ARBA00008639"/>
    </source>
</evidence>
<accession>A0ABN1L3D7</accession>
<evidence type="ECO:0000259" key="4">
    <source>
        <dbReference type="Pfam" id="PF00291"/>
    </source>
</evidence>
<dbReference type="PANTHER" id="PTHR43780">
    <property type="entry name" value="1-AMINOCYCLOPROPANE-1-CARBOXYLATE DEAMINASE-RELATED"/>
    <property type="match status" value="1"/>
</dbReference>
<dbReference type="InterPro" id="IPR027278">
    <property type="entry name" value="ACCD_DCysDesulf"/>
</dbReference>
<sequence>MKLKNNFSALEKINHPLFTQHKVQVEIKRDDLLHPIISGNKWRKLKYNLEHLKKQGYSGALTFGGSYSNHIHAFAFACYQLGLPCLGIIRGEAQYENNYTLSWAKHWGMQCHFVDRKTYRRRFDDDFLLELSQQYPNFFIIPEGGSNKLAVEGVSEIIAELAQQTQFDTLLTPVGSGGTLAGLIDGDSQLFETKSQHKLLGIAVLKQAEYLSNEIKALLSEQGKTHQNWQLMTQFHRGGYGKFSPEDLTRIIRFNEQSQLTFEPVYSGKMLLALLDLLEQGYFKANERIVLLHTGGLQGLGGMIEQQRLRANDWPKLPLP</sequence>